<organism evidence="1 2">
    <name type="scientific">Aetokthonos hydrillicola Thurmond2011</name>
    <dbReference type="NCBI Taxonomy" id="2712845"/>
    <lineage>
        <taxon>Bacteria</taxon>
        <taxon>Bacillati</taxon>
        <taxon>Cyanobacteriota</taxon>
        <taxon>Cyanophyceae</taxon>
        <taxon>Nostocales</taxon>
        <taxon>Hapalosiphonaceae</taxon>
        <taxon>Aetokthonos</taxon>
    </lineage>
</organism>
<name>A0AAP5ICI9_9CYAN</name>
<gene>
    <name evidence="1" type="ORF">G7B40_031270</name>
</gene>
<dbReference type="AlphaFoldDB" id="A0AAP5ICI9"/>
<keyword evidence="2" id="KW-1185">Reference proteome</keyword>
<evidence type="ECO:0000313" key="2">
    <source>
        <dbReference type="Proteomes" id="UP000667802"/>
    </source>
</evidence>
<evidence type="ECO:0000313" key="1">
    <source>
        <dbReference type="EMBL" id="MDR9899006.1"/>
    </source>
</evidence>
<dbReference type="RefSeq" id="WP_208344513.1">
    <property type="nucleotide sequence ID" value="NZ_CAWQFN010000510.1"/>
</dbReference>
<reference evidence="2" key="1">
    <citation type="journal article" date="2021" name="Science">
        <title>Hunting the eagle killer: A cyanobacterial neurotoxin causes vacuolar myelinopathy.</title>
        <authorList>
            <person name="Breinlinger S."/>
            <person name="Phillips T.J."/>
            <person name="Haram B.N."/>
            <person name="Mares J."/>
            <person name="Martinez Yerena J.A."/>
            <person name="Hrouzek P."/>
            <person name="Sobotka R."/>
            <person name="Henderson W.M."/>
            <person name="Schmieder P."/>
            <person name="Williams S.M."/>
            <person name="Lauderdale J.D."/>
            <person name="Wilde H.D."/>
            <person name="Gerrin W."/>
            <person name="Kust A."/>
            <person name="Washington J.W."/>
            <person name="Wagner C."/>
            <person name="Geier B."/>
            <person name="Liebeke M."/>
            <person name="Enke H."/>
            <person name="Niedermeyer T.H.J."/>
            <person name="Wilde S.B."/>
        </authorList>
    </citation>
    <scope>NUCLEOTIDE SEQUENCE [LARGE SCALE GENOMIC DNA]</scope>
    <source>
        <strain evidence="2">Thurmond2011</strain>
    </source>
</reference>
<dbReference type="Proteomes" id="UP000667802">
    <property type="component" value="Unassembled WGS sequence"/>
</dbReference>
<protein>
    <submittedName>
        <fullName evidence="1">Uncharacterized protein</fullName>
    </submittedName>
</protein>
<comment type="caution">
    <text evidence="1">The sequence shown here is derived from an EMBL/GenBank/DDBJ whole genome shotgun (WGS) entry which is preliminary data.</text>
</comment>
<dbReference type="EMBL" id="JAALHA020000021">
    <property type="protein sequence ID" value="MDR9899006.1"/>
    <property type="molecule type" value="Genomic_DNA"/>
</dbReference>
<accession>A0AAP5ICI9</accession>
<sequence length="84" mass="9315">MQYQHNCGGILDEEDVNLGICPVCCRFLPGSLGILNELDDEVNIVVPIIHRPPGEPPQSINRGQMFIDLEQNPLTGTFETSDHL</sequence>
<proteinExistence type="predicted"/>